<reference evidence="3" key="1">
    <citation type="submission" date="2017-02" db="UniProtKB">
        <authorList>
            <consortium name="WormBaseParasite"/>
        </authorList>
    </citation>
    <scope>IDENTIFICATION</scope>
</reference>
<protein>
    <submittedName>
        <fullName evidence="3">LITAF domain-containing protein</fullName>
    </submittedName>
</protein>
<proteinExistence type="predicted"/>
<keyword evidence="2" id="KW-1185">Reference proteome</keyword>
<accession>A0A0N5C722</accession>
<feature type="transmembrane region" description="Helical" evidence="1">
    <location>
        <begin position="57"/>
        <end position="81"/>
    </location>
</feature>
<dbReference type="AlphaFoldDB" id="A0A0N5C722"/>
<evidence type="ECO:0000313" key="2">
    <source>
        <dbReference type="Proteomes" id="UP000046392"/>
    </source>
</evidence>
<keyword evidence="1" id="KW-1133">Transmembrane helix</keyword>
<dbReference type="Proteomes" id="UP000046392">
    <property type="component" value="Unplaced"/>
</dbReference>
<keyword evidence="1" id="KW-0812">Transmembrane</keyword>
<evidence type="ECO:0000256" key="1">
    <source>
        <dbReference type="SAM" id="Phobius"/>
    </source>
</evidence>
<keyword evidence="1" id="KW-0472">Membrane</keyword>
<evidence type="ECO:0000313" key="3">
    <source>
        <dbReference type="WBParaSite" id="SPAL_0001373700.1"/>
    </source>
</evidence>
<name>A0A0N5C722_STREA</name>
<sequence length="99" mass="11541">MKVELTSMNSDNSLNSSLASVTNSNIRKRYEKPIKEVGKTFYCNTCKQTTSEREKVWFNLLVILLYLGFFFVTLLGISLIFRKPLCYILHGLLQYYTLE</sequence>
<organism evidence="2 3">
    <name type="scientific">Strongyloides papillosus</name>
    <name type="common">Intestinal threadworm</name>
    <dbReference type="NCBI Taxonomy" id="174720"/>
    <lineage>
        <taxon>Eukaryota</taxon>
        <taxon>Metazoa</taxon>
        <taxon>Ecdysozoa</taxon>
        <taxon>Nematoda</taxon>
        <taxon>Chromadorea</taxon>
        <taxon>Rhabditida</taxon>
        <taxon>Tylenchina</taxon>
        <taxon>Panagrolaimomorpha</taxon>
        <taxon>Strongyloidoidea</taxon>
        <taxon>Strongyloididae</taxon>
        <taxon>Strongyloides</taxon>
    </lineage>
</organism>
<dbReference type="WBParaSite" id="SPAL_0001373700.1">
    <property type="protein sequence ID" value="SPAL_0001373700.1"/>
    <property type="gene ID" value="SPAL_0001373700"/>
</dbReference>